<evidence type="ECO:0000256" key="1">
    <source>
        <dbReference type="SAM" id="MobiDB-lite"/>
    </source>
</evidence>
<name>A0ABV0RAS8_9TELE</name>
<protein>
    <submittedName>
        <fullName evidence="2">Uncharacterized protein</fullName>
    </submittedName>
</protein>
<reference evidence="2 3" key="1">
    <citation type="submission" date="2021-06" db="EMBL/GenBank/DDBJ databases">
        <authorList>
            <person name="Palmer J.M."/>
        </authorList>
    </citation>
    <scope>NUCLEOTIDE SEQUENCE [LARGE SCALE GENOMIC DNA]</scope>
    <source>
        <strain evidence="2 3">XC_2019</strain>
        <tissue evidence="2">Muscle</tissue>
    </source>
</reference>
<dbReference type="EMBL" id="JAHRIN010037513">
    <property type="protein sequence ID" value="MEQ2204792.1"/>
    <property type="molecule type" value="Genomic_DNA"/>
</dbReference>
<proteinExistence type="predicted"/>
<accession>A0ABV0RAS8</accession>
<dbReference type="Proteomes" id="UP001434883">
    <property type="component" value="Unassembled WGS sequence"/>
</dbReference>
<evidence type="ECO:0000313" key="2">
    <source>
        <dbReference type="EMBL" id="MEQ2204792.1"/>
    </source>
</evidence>
<feature type="compositionally biased region" description="Polar residues" evidence="1">
    <location>
        <begin position="74"/>
        <end position="87"/>
    </location>
</feature>
<gene>
    <name evidence="2" type="ORF">XENOCAPTIV_018570</name>
</gene>
<feature type="compositionally biased region" description="Low complexity" evidence="1">
    <location>
        <begin position="62"/>
        <end position="73"/>
    </location>
</feature>
<sequence>MMIHTLFLLKAPEPDSWHQPDYLSLFFLKQPQAPGRRGTEQDEGTESPPTQTHCHPQPCRVSLGSGPSIGPGPATTTQMGGANPQNLQHAGRYHCCGELVGTKVEREHCISSWRAIPQEV</sequence>
<organism evidence="2 3">
    <name type="scientific">Xenoophorus captivus</name>
    <dbReference type="NCBI Taxonomy" id="1517983"/>
    <lineage>
        <taxon>Eukaryota</taxon>
        <taxon>Metazoa</taxon>
        <taxon>Chordata</taxon>
        <taxon>Craniata</taxon>
        <taxon>Vertebrata</taxon>
        <taxon>Euteleostomi</taxon>
        <taxon>Actinopterygii</taxon>
        <taxon>Neopterygii</taxon>
        <taxon>Teleostei</taxon>
        <taxon>Neoteleostei</taxon>
        <taxon>Acanthomorphata</taxon>
        <taxon>Ovalentaria</taxon>
        <taxon>Atherinomorphae</taxon>
        <taxon>Cyprinodontiformes</taxon>
        <taxon>Goodeidae</taxon>
        <taxon>Xenoophorus</taxon>
    </lineage>
</organism>
<comment type="caution">
    <text evidence="2">The sequence shown here is derived from an EMBL/GenBank/DDBJ whole genome shotgun (WGS) entry which is preliminary data.</text>
</comment>
<keyword evidence="3" id="KW-1185">Reference proteome</keyword>
<feature type="region of interest" description="Disordered" evidence="1">
    <location>
        <begin position="29"/>
        <end position="87"/>
    </location>
</feature>
<evidence type="ECO:0000313" key="3">
    <source>
        <dbReference type="Proteomes" id="UP001434883"/>
    </source>
</evidence>